<sequence length="119" mass="12787">MIRKTGFSHLFITTVTAAMLVLSPVARAEIVDTQELATQNQTEQDRAKVQSFVERATVKEKLEAMGVAGLLAKDRVAALSEQEVHALAERIDAMPAGGTLSQMDMVVILLIAILVAVAL</sequence>
<feature type="transmembrane region" description="Helical" evidence="1">
    <location>
        <begin position="100"/>
        <end position="118"/>
    </location>
</feature>
<reference evidence="3 4" key="1">
    <citation type="submission" date="2017-04" db="EMBL/GenBank/DDBJ databases">
        <title>Unexpected and diverse lifestyles within the genus Limnohabitans.</title>
        <authorList>
            <person name="Kasalicky V."/>
            <person name="Mehrshad M."/>
            <person name="Andrei S.-A."/>
            <person name="Salcher M."/>
            <person name="Kratochvilova H."/>
            <person name="Simek K."/>
            <person name="Ghai R."/>
        </authorList>
    </citation>
    <scope>NUCLEOTIDE SEQUENCE [LARGE SCALE GENOMIC DNA]</scope>
    <source>
        <strain evidence="3 4">MWH-C5</strain>
    </source>
</reference>
<dbReference type="Pfam" id="PF20332">
    <property type="entry name" value="DUF6627"/>
    <property type="match status" value="1"/>
</dbReference>
<protein>
    <recommendedName>
        <fullName evidence="5">PA2779 family protein</fullName>
    </recommendedName>
</protein>
<keyword evidence="1" id="KW-1133">Transmembrane helix</keyword>
<dbReference type="Proteomes" id="UP000251341">
    <property type="component" value="Unassembled WGS sequence"/>
</dbReference>
<dbReference type="InterPro" id="IPR046735">
    <property type="entry name" value="PA2779-like"/>
</dbReference>
<dbReference type="AlphaFoldDB" id="A0A315EW40"/>
<keyword evidence="4" id="KW-1185">Reference proteome</keyword>
<evidence type="ECO:0000256" key="2">
    <source>
        <dbReference type="SAM" id="SignalP"/>
    </source>
</evidence>
<proteinExistence type="predicted"/>
<dbReference type="EMBL" id="NESP01000001">
    <property type="protein sequence ID" value="PUE60164.1"/>
    <property type="molecule type" value="Genomic_DNA"/>
</dbReference>
<feature type="signal peptide" evidence="2">
    <location>
        <begin position="1"/>
        <end position="28"/>
    </location>
</feature>
<dbReference type="NCBIfam" id="NF033919">
    <property type="entry name" value="PA2779_fam"/>
    <property type="match status" value="1"/>
</dbReference>
<evidence type="ECO:0008006" key="5">
    <source>
        <dbReference type="Google" id="ProtNLM"/>
    </source>
</evidence>
<accession>A0A315EW40</accession>
<evidence type="ECO:0000313" key="3">
    <source>
        <dbReference type="EMBL" id="PUE60164.1"/>
    </source>
</evidence>
<keyword evidence="1" id="KW-0812">Transmembrane</keyword>
<evidence type="ECO:0000256" key="1">
    <source>
        <dbReference type="SAM" id="Phobius"/>
    </source>
</evidence>
<feature type="chain" id="PRO_5016277714" description="PA2779 family protein" evidence="2">
    <location>
        <begin position="29"/>
        <end position="119"/>
    </location>
</feature>
<gene>
    <name evidence="3" type="ORF">B9Z44_11645</name>
</gene>
<dbReference type="RefSeq" id="WP_108402503.1">
    <property type="nucleotide sequence ID" value="NZ_NESP01000001.1"/>
</dbReference>
<name>A0A315EW40_9BURK</name>
<keyword evidence="1" id="KW-0472">Membrane</keyword>
<keyword evidence="2" id="KW-0732">Signal</keyword>
<comment type="caution">
    <text evidence="3">The sequence shown here is derived from an EMBL/GenBank/DDBJ whole genome shotgun (WGS) entry which is preliminary data.</text>
</comment>
<organism evidence="3 4">
    <name type="scientific">Limnohabitans curvus</name>
    <dbReference type="NCBI Taxonomy" id="323423"/>
    <lineage>
        <taxon>Bacteria</taxon>
        <taxon>Pseudomonadati</taxon>
        <taxon>Pseudomonadota</taxon>
        <taxon>Betaproteobacteria</taxon>
        <taxon>Burkholderiales</taxon>
        <taxon>Comamonadaceae</taxon>
        <taxon>Limnohabitans</taxon>
    </lineage>
</organism>
<evidence type="ECO:0000313" key="4">
    <source>
        <dbReference type="Proteomes" id="UP000251341"/>
    </source>
</evidence>